<gene>
    <name evidence="1" type="ORF">DTER00134_LOCUS20483</name>
</gene>
<accession>A0A7S3VUN9</accession>
<organism evidence="1">
    <name type="scientific">Dunaliella tertiolecta</name>
    <name type="common">Green alga</name>
    <dbReference type="NCBI Taxonomy" id="3047"/>
    <lineage>
        <taxon>Eukaryota</taxon>
        <taxon>Viridiplantae</taxon>
        <taxon>Chlorophyta</taxon>
        <taxon>core chlorophytes</taxon>
        <taxon>Chlorophyceae</taxon>
        <taxon>CS clade</taxon>
        <taxon>Chlamydomonadales</taxon>
        <taxon>Dunaliellaceae</taxon>
        <taxon>Dunaliella</taxon>
    </lineage>
</organism>
<proteinExistence type="predicted"/>
<reference evidence="1" key="1">
    <citation type="submission" date="2021-01" db="EMBL/GenBank/DDBJ databases">
        <authorList>
            <person name="Corre E."/>
            <person name="Pelletier E."/>
            <person name="Niang G."/>
            <person name="Scheremetjew M."/>
            <person name="Finn R."/>
            <person name="Kale V."/>
            <person name="Holt S."/>
            <person name="Cochrane G."/>
            <person name="Meng A."/>
            <person name="Brown T."/>
            <person name="Cohen L."/>
        </authorList>
    </citation>
    <scope>NUCLEOTIDE SEQUENCE</scope>
    <source>
        <strain evidence="1">CCMP1320</strain>
    </source>
</reference>
<dbReference type="EMBL" id="HBIP01033558">
    <property type="protein sequence ID" value="CAE0505410.1"/>
    <property type="molecule type" value="Transcribed_RNA"/>
</dbReference>
<sequence length="101" mass="10970">MQSKKKVANLVMGCQDTVMAASLSQPDTNLSDSVQPNKEACSRLLSRHTLIVANTATYLCCPENSYTALAANREKELVHASSDKPHCCLSVTHYTPMPSKS</sequence>
<protein>
    <submittedName>
        <fullName evidence="1">Uncharacterized protein</fullName>
    </submittedName>
</protein>
<evidence type="ECO:0000313" key="1">
    <source>
        <dbReference type="EMBL" id="CAE0505410.1"/>
    </source>
</evidence>
<dbReference type="AlphaFoldDB" id="A0A7S3VUN9"/>
<name>A0A7S3VUN9_DUNTE</name>